<evidence type="ECO:0000256" key="1">
    <source>
        <dbReference type="SAM" id="MobiDB-lite"/>
    </source>
</evidence>
<dbReference type="AlphaFoldDB" id="A0A067KE78"/>
<proteinExistence type="predicted"/>
<keyword evidence="3" id="KW-1185">Reference proteome</keyword>
<feature type="region of interest" description="Disordered" evidence="1">
    <location>
        <begin position="1"/>
        <end position="38"/>
    </location>
</feature>
<evidence type="ECO:0000313" key="3">
    <source>
        <dbReference type="Proteomes" id="UP000027138"/>
    </source>
</evidence>
<organism evidence="2 3">
    <name type="scientific">Jatropha curcas</name>
    <name type="common">Barbados nut</name>
    <dbReference type="NCBI Taxonomy" id="180498"/>
    <lineage>
        <taxon>Eukaryota</taxon>
        <taxon>Viridiplantae</taxon>
        <taxon>Streptophyta</taxon>
        <taxon>Embryophyta</taxon>
        <taxon>Tracheophyta</taxon>
        <taxon>Spermatophyta</taxon>
        <taxon>Magnoliopsida</taxon>
        <taxon>eudicotyledons</taxon>
        <taxon>Gunneridae</taxon>
        <taxon>Pentapetalae</taxon>
        <taxon>rosids</taxon>
        <taxon>fabids</taxon>
        <taxon>Malpighiales</taxon>
        <taxon>Euphorbiaceae</taxon>
        <taxon>Crotonoideae</taxon>
        <taxon>Jatropheae</taxon>
        <taxon>Jatropha</taxon>
    </lineage>
</organism>
<dbReference type="Proteomes" id="UP000027138">
    <property type="component" value="Unassembled WGS sequence"/>
</dbReference>
<feature type="compositionally biased region" description="Polar residues" evidence="1">
    <location>
        <begin position="1"/>
        <end position="26"/>
    </location>
</feature>
<gene>
    <name evidence="2" type="ORF">JCGZ_15269</name>
</gene>
<sequence>MSNQLSYLAGNQSTTSRLSRGNTPLATGTFEEEHLKSKVVPSGAPKAILSGATKAVQRGAPKAIPNGAIKTLQRRHRLKDNLPKVEHSQTKAAN</sequence>
<evidence type="ECO:0000313" key="2">
    <source>
        <dbReference type="EMBL" id="KDP30560.1"/>
    </source>
</evidence>
<accession>A0A067KE78</accession>
<name>A0A067KE78_JATCU</name>
<dbReference type="EMBL" id="KK914666">
    <property type="protein sequence ID" value="KDP30560.1"/>
    <property type="molecule type" value="Genomic_DNA"/>
</dbReference>
<reference evidence="2 3" key="1">
    <citation type="journal article" date="2014" name="PLoS ONE">
        <title>Global Analysis of Gene Expression Profiles in Physic Nut (Jatropha curcas L.) Seedlings Exposed to Salt Stress.</title>
        <authorList>
            <person name="Zhang L."/>
            <person name="Zhang C."/>
            <person name="Wu P."/>
            <person name="Chen Y."/>
            <person name="Li M."/>
            <person name="Jiang H."/>
            <person name="Wu G."/>
        </authorList>
    </citation>
    <scope>NUCLEOTIDE SEQUENCE [LARGE SCALE GENOMIC DNA]</scope>
    <source>
        <strain evidence="3">cv. GZQX0401</strain>
        <tissue evidence="2">Young leaves</tissue>
    </source>
</reference>
<protein>
    <submittedName>
        <fullName evidence="2">Uncharacterized protein</fullName>
    </submittedName>
</protein>